<evidence type="ECO:0000313" key="2">
    <source>
        <dbReference type="Proteomes" id="UP000189981"/>
    </source>
</evidence>
<sequence>MPNVPNTPMLTSRGELNAAGHVTLKGNISVNSAYAASDHFALMLNGSIMNNHKPKKDFQHNLIETGAGYFTTFGPEKNRILEVYAGVGKGNSERVYKDKTSSGMITEDRQEINFNKTFFQVNYSSKRKQDLKLFGARFPLNYGTALRVSHLKMTEFMRNSVGQAKENNIFLEPVFFTRMAISNAVQIQYTSGSNFGLRNRKFLTAGNSVFSLGLVIGVGGRNLANDDQ</sequence>
<dbReference type="EMBL" id="FUYR01000001">
    <property type="protein sequence ID" value="SKB28205.1"/>
    <property type="molecule type" value="Genomic_DNA"/>
</dbReference>
<proteinExistence type="predicted"/>
<dbReference type="RefSeq" id="WP_245803433.1">
    <property type="nucleotide sequence ID" value="NZ_FUYR01000001.1"/>
</dbReference>
<reference evidence="2" key="1">
    <citation type="submission" date="2017-02" db="EMBL/GenBank/DDBJ databases">
        <authorList>
            <person name="Varghese N."/>
            <person name="Submissions S."/>
        </authorList>
    </citation>
    <scope>NUCLEOTIDE SEQUENCE [LARGE SCALE GENOMIC DNA]</scope>
    <source>
        <strain evidence="2">DSM 22385</strain>
    </source>
</reference>
<accession>A0A1T5A026</accession>
<organism evidence="1 2">
    <name type="scientific">Daejeonella lutea</name>
    <dbReference type="NCBI Taxonomy" id="572036"/>
    <lineage>
        <taxon>Bacteria</taxon>
        <taxon>Pseudomonadati</taxon>
        <taxon>Bacteroidota</taxon>
        <taxon>Sphingobacteriia</taxon>
        <taxon>Sphingobacteriales</taxon>
        <taxon>Sphingobacteriaceae</taxon>
        <taxon>Daejeonella</taxon>
    </lineage>
</organism>
<evidence type="ECO:0000313" key="1">
    <source>
        <dbReference type="EMBL" id="SKB28205.1"/>
    </source>
</evidence>
<gene>
    <name evidence="1" type="ORF">SAMN05661099_0143</name>
</gene>
<name>A0A1T5A026_9SPHI</name>
<dbReference type="STRING" id="572036.SAMN05661099_0143"/>
<keyword evidence="2" id="KW-1185">Reference proteome</keyword>
<dbReference type="AlphaFoldDB" id="A0A1T5A026"/>
<dbReference type="Proteomes" id="UP000189981">
    <property type="component" value="Unassembled WGS sequence"/>
</dbReference>
<evidence type="ECO:0008006" key="3">
    <source>
        <dbReference type="Google" id="ProtNLM"/>
    </source>
</evidence>
<protein>
    <recommendedName>
        <fullName evidence="3">Outer membrane protein beta-barrel family protein</fullName>
    </recommendedName>
</protein>